<organism evidence="2 3">
    <name type="scientific">Pseudopedobacter saltans</name>
    <dbReference type="NCBI Taxonomy" id="151895"/>
    <lineage>
        <taxon>Bacteria</taxon>
        <taxon>Pseudomonadati</taxon>
        <taxon>Bacteroidota</taxon>
        <taxon>Sphingobacteriia</taxon>
        <taxon>Sphingobacteriales</taxon>
        <taxon>Sphingobacteriaceae</taxon>
        <taxon>Pseudopedobacter</taxon>
    </lineage>
</organism>
<evidence type="ECO:0000313" key="2">
    <source>
        <dbReference type="EMBL" id="PZP50448.1"/>
    </source>
</evidence>
<dbReference type="InterPro" id="IPR039422">
    <property type="entry name" value="MarR/SlyA-like"/>
</dbReference>
<name>A0A2W5F4X1_9SPHI</name>
<dbReference type="InterPro" id="IPR036390">
    <property type="entry name" value="WH_DNA-bd_sf"/>
</dbReference>
<dbReference type="SMART" id="SM00347">
    <property type="entry name" value="HTH_MARR"/>
    <property type="match status" value="1"/>
</dbReference>
<dbReference type="InterPro" id="IPR000835">
    <property type="entry name" value="HTH_MarR-typ"/>
</dbReference>
<dbReference type="Pfam" id="PF01047">
    <property type="entry name" value="MarR"/>
    <property type="match status" value="1"/>
</dbReference>
<dbReference type="PANTHER" id="PTHR33164">
    <property type="entry name" value="TRANSCRIPTIONAL REGULATOR, MARR FAMILY"/>
    <property type="match status" value="1"/>
</dbReference>
<dbReference type="PANTHER" id="PTHR33164:SF101">
    <property type="entry name" value="TRANSCRIPTIONAL REPRESSOR MPRA"/>
    <property type="match status" value="1"/>
</dbReference>
<proteinExistence type="predicted"/>
<evidence type="ECO:0000313" key="3">
    <source>
        <dbReference type="Proteomes" id="UP000249645"/>
    </source>
</evidence>
<feature type="domain" description="HTH marR-type" evidence="1">
    <location>
        <begin position="16"/>
        <end position="148"/>
    </location>
</feature>
<dbReference type="Proteomes" id="UP000249645">
    <property type="component" value="Unassembled WGS sequence"/>
</dbReference>
<dbReference type="GO" id="GO:0003700">
    <property type="term" value="F:DNA-binding transcription factor activity"/>
    <property type="evidence" value="ECO:0007669"/>
    <property type="project" value="InterPro"/>
</dbReference>
<reference evidence="2 3" key="1">
    <citation type="submission" date="2017-11" db="EMBL/GenBank/DDBJ databases">
        <title>Infants hospitalized years apart are colonized by the same room-sourced microbial strains.</title>
        <authorList>
            <person name="Brooks B."/>
            <person name="Olm M.R."/>
            <person name="Firek B.A."/>
            <person name="Baker R."/>
            <person name="Thomas B.C."/>
            <person name="Morowitz M.J."/>
            <person name="Banfield J.F."/>
        </authorList>
    </citation>
    <scope>NUCLEOTIDE SEQUENCE [LARGE SCALE GENOMIC DNA]</scope>
    <source>
        <strain evidence="2">S2_009_000_R2_76</strain>
    </source>
</reference>
<sequence length="151" mass="17365">MGFQNCLEKKKFRNEYHQLMMSILVSSAWVNEKMKAVLLEEDITLQQYNILSILHESDKPLSILQIREAMVDKMSDTSRIVDRLVAKDMVHKCVCAMDKRLVDISIAENGNTLLCRMNDRLGLLDETCSQLDSSEVKTLITLLDKMRGEEL</sequence>
<accession>A0A2W5F4X1</accession>
<protein>
    <submittedName>
        <fullName evidence="2">MarR family transcriptional regulator</fullName>
    </submittedName>
</protein>
<gene>
    <name evidence="2" type="ORF">DI598_05560</name>
</gene>
<dbReference type="AlphaFoldDB" id="A0A2W5F4X1"/>
<dbReference type="Gene3D" id="1.10.10.10">
    <property type="entry name" value="Winged helix-like DNA-binding domain superfamily/Winged helix DNA-binding domain"/>
    <property type="match status" value="1"/>
</dbReference>
<comment type="caution">
    <text evidence="2">The sequence shown here is derived from an EMBL/GenBank/DDBJ whole genome shotgun (WGS) entry which is preliminary data.</text>
</comment>
<dbReference type="EMBL" id="QFOI01000067">
    <property type="protein sequence ID" value="PZP50448.1"/>
    <property type="molecule type" value="Genomic_DNA"/>
</dbReference>
<dbReference type="SUPFAM" id="SSF46785">
    <property type="entry name" value="Winged helix' DNA-binding domain"/>
    <property type="match status" value="1"/>
</dbReference>
<dbReference type="InterPro" id="IPR036388">
    <property type="entry name" value="WH-like_DNA-bd_sf"/>
</dbReference>
<dbReference type="PRINTS" id="PR00598">
    <property type="entry name" value="HTHMARR"/>
</dbReference>
<dbReference type="GO" id="GO:0006950">
    <property type="term" value="P:response to stress"/>
    <property type="evidence" value="ECO:0007669"/>
    <property type="project" value="TreeGrafter"/>
</dbReference>
<evidence type="ECO:0000259" key="1">
    <source>
        <dbReference type="PROSITE" id="PS50995"/>
    </source>
</evidence>
<dbReference type="PROSITE" id="PS50995">
    <property type="entry name" value="HTH_MARR_2"/>
    <property type="match status" value="1"/>
</dbReference>